<keyword evidence="2" id="KW-1185">Reference proteome</keyword>
<proteinExistence type="predicted"/>
<evidence type="ECO:0000313" key="2">
    <source>
        <dbReference type="Proteomes" id="UP001177744"/>
    </source>
</evidence>
<comment type="caution">
    <text evidence="1">The sequence shown here is derived from an EMBL/GenBank/DDBJ whole genome shotgun (WGS) entry which is preliminary data.</text>
</comment>
<dbReference type="SUPFAM" id="SSF49503">
    <property type="entry name" value="Cupredoxins"/>
    <property type="match status" value="1"/>
</dbReference>
<accession>A0AA40I6A4</accession>
<sequence length="113" mass="12480">MAACSTAALLPAHAAALLSAFFTPPSLSICKLTAILFTLIAVGIAKDLNSGLVGPLIVCRKNTKANIVHRVLHFMIFNENESWYLEENINTYSLEPNQVDRNDDTFNFSNQMH</sequence>
<dbReference type="AlphaFoldDB" id="A0AA40I6A4"/>
<dbReference type="InterPro" id="IPR008972">
    <property type="entry name" value="Cupredoxin"/>
</dbReference>
<dbReference type="Proteomes" id="UP001177744">
    <property type="component" value="Unassembled WGS sequence"/>
</dbReference>
<gene>
    <name evidence="1" type="ORF">QTO34_014272</name>
</gene>
<name>A0AA40I6A4_CNENI</name>
<organism evidence="1 2">
    <name type="scientific">Cnephaeus nilssonii</name>
    <name type="common">Northern bat</name>
    <name type="synonym">Eptesicus nilssonii</name>
    <dbReference type="NCBI Taxonomy" id="3371016"/>
    <lineage>
        <taxon>Eukaryota</taxon>
        <taxon>Metazoa</taxon>
        <taxon>Chordata</taxon>
        <taxon>Craniata</taxon>
        <taxon>Vertebrata</taxon>
        <taxon>Euteleostomi</taxon>
        <taxon>Mammalia</taxon>
        <taxon>Eutheria</taxon>
        <taxon>Laurasiatheria</taxon>
        <taxon>Chiroptera</taxon>
        <taxon>Yangochiroptera</taxon>
        <taxon>Vespertilionidae</taxon>
        <taxon>Cnephaeus</taxon>
    </lineage>
</organism>
<reference evidence="1" key="1">
    <citation type="submission" date="2023-06" db="EMBL/GenBank/DDBJ databases">
        <title>Reference genome for the Northern bat (Eptesicus nilssonii), a most northern bat species.</title>
        <authorList>
            <person name="Laine V.N."/>
            <person name="Pulliainen A.T."/>
            <person name="Lilley T.M."/>
        </authorList>
    </citation>
    <scope>NUCLEOTIDE SEQUENCE</scope>
    <source>
        <strain evidence="1">BLF_Eptnil</strain>
        <tissue evidence="1">Kidney</tissue>
    </source>
</reference>
<feature type="non-terminal residue" evidence="1">
    <location>
        <position position="113"/>
    </location>
</feature>
<dbReference type="Gene3D" id="2.60.40.420">
    <property type="entry name" value="Cupredoxins - blue copper proteins"/>
    <property type="match status" value="1"/>
</dbReference>
<evidence type="ECO:0000313" key="1">
    <source>
        <dbReference type="EMBL" id="KAK1343719.1"/>
    </source>
</evidence>
<protein>
    <submittedName>
        <fullName evidence="1">Uncharacterized protein</fullName>
    </submittedName>
</protein>
<dbReference type="EMBL" id="JAULJE010000004">
    <property type="protein sequence ID" value="KAK1343719.1"/>
    <property type="molecule type" value="Genomic_DNA"/>
</dbReference>